<evidence type="ECO:0000313" key="3">
    <source>
        <dbReference type="Proteomes" id="UP000176682"/>
    </source>
</evidence>
<feature type="transmembrane region" description="Helical" evidence="1">
    <location>
        <begin position="307"/>
        <end position="326"/>
    </location>
</feature>
<name>A0A1F5FH25_9BACT</name>
<feature type="transmembrane region" description="Helical" evidence="1">
    <location>
        <begin position="107"/>
        <end position="124"/>
    </location>
</feature>
<accession>A0A1F5FH25</accession>
<feature type="transmembrane region" description="Helical" evidence="1">
    <location>
        <begin position="516"/>
        <end position="537"/>
    </location>
</feature>
<feature type="transmembrane region" description="Helical" evidence="1">
    <location>
        <begin position="130"/>
        <end position="148"/>
    </location>
</feature>
<reference evidence="2 3" key="1">
    <citation type="journal article" date="2016" name="Nat. Commun.">
        <title>Thousands of microbial genomes shed light on interconnected biogeochemical processes in an aquifer system.</title>
        <authorList>
            <person name="Anantharaman K."/>
            <person name="Brown C.T."/>
            <person name="Hug L.A."/>
            <person name="Sharon I."/>
            <person name="Castelle C.J."/>
            <person name="Probst A.J."/>
            <person name="Thomas B.C."/>
            <person name="Singh A."/>
            <person name="Wilkins M.J."/>
            <person name="Karaoz U."/>
            <person name="Brodie E.L."/>
            <person name="Williams K.H."/>
            <person name="Hubbard S.S."/>
            <person name="Banfield J.F."/>
        </authorList>
    </citation>
    <scope>NUCLEOTIDE SEQUENCE [LARGE SCALE GENOMIC DNA]</scope>
</reference>
<comment type="caution">
    <text evidence="2">The sequence shown here is derived from an EMBL/GenBank/DDBJ whole genome shotgun (WGS) entry which is preliminary data.</text>
</comment>
<gene>
    <name evidence="2" type="ORF">A2368_00375</name>
</gene>
<dbReference type="Proteomes" id="UP000176682">
    <property type="component" value="Unassembled WGS sequence"/>
</dbReference>
<organism evidence="2 3">
    <name type="scientific">Candidatus Collierbacteria bacterium RIFOXYB1_FULL_49_13</name>
    <dbReference type="NCBI Taxonomy" id="1817728"/>
    <lineage>
        <taxon>Bacteria</taxon>
        <taxon>Candidatus Collieribacteriota</taxon>
    </lineage>
</organism>
<proteinExistence type="predicted"/>
<evidence type="ECO:0008006" key="4">
    <source>
        <dbReference type="Google" id="ProtNLM"/>
    </source>
</evidence>
<feature type="transmembrane region" description="Helical" evidence="1">
    <location>
        <begin position="338"/>
        <end position="356"/>
    </location>
</feature>
<evidence type="ECO:0000256" key="1">
    <source>
        <dbReference type="SAM" id="Phobius"/>
    </source>
</evidence>
<keyword evidence="1" id="KW-0812">Transmembrane</keyword>
<evidence type="ECO:0000313" key="2">
    <source>
        <dbReference type="EMBL" id="OGD78862.1"/>
    </source>
</evidence>
<keyword evidence="1" id="KW-1133">Transmembrane helix</keyword>
<dbReference type="AlphaFoldDB" id="A0A1F5FH25"/>
<feature type="transmembrane region" description="Helical" evidence="1">
    <location>
        <begin position="155"/>
        <end position="175"/>
    </location>
</feature>
<dbReference type="EMBL" id="MFAM01000033">
    <property type="protein sequence ID" value="OGD78862.1"/>
    <property type="molecule type" value="Genomic_DNA"/>
</dbReference>
<feature type="transmembrane region" description="Helical" evidence="1">
    <location>
        <begin position="181"/>
        <end position="214"/>
    </location>
</feature>
<feature type="transmembrane region" description="Helical" evidence="1">
    <location>
        <begin position="76"/>
        <end position="95"/>
    </location>
</feature>
<feature type="transmembrane region" description="Helical" evidence="1">
    <location>
        <begin position="12"/>
        <end position="31"/>
    </location>
</feature>
<sequence>MIKKLYKFLIQEILPLVFIAIAIYLSSRAMFHEGFFRTIDDISVVRIHHLYLEIINFSWDNFPVRLGSYLSHGYGYALYLFYSPLSYYLGAIAMLLGNLSDIMATKFIYVLPLIFGPLIMYWALRQKINGLPAVVGAIIFALFPFRGFDIYVRGGIAEAFGTIFIPLTVGGWWLMERHKKAGFYITAIGIFLTIISHNLSGLLLITLTIVYGIFSKPVKEYWLALLTGILASSFYWLPMIYYLPIVKVSYSTQNVASVLTHFVGFNELFNPFRSYQYGGALHSWFFWLPLFLIFITKFKLTYEIKKWLTIFIVTYFLMSNFTKPLWELFLPIARMIQFPWRLMIILSTVIPLIIALTLNQFRSVKTKILLSIIIVVSLIPYIKSFQPKEYSYFYAYNAEDTGPCATSWGEEYLPIWVYECINKPPEKDIFMTKPGKFELTQSTQINIQGRYQSETDNTLMIHRYDFPGWRVLVDGSPVKVDHTFSPAGIMEAYVPAGSHTFEVSYGKTNIMILSDLISLLTIVSVLLVITLQLIHYYHSNNRK</sequence>
<feature type="transmembrane region" description="Helical" evidence="1">
    <location>
        <begin position="368"/>
        <end position="386"/>
    </location>
</feature>
<keyword evidence="1" id="KW-0472">Membrane</keyword>
<feature type="transmembrane region" description="Helical" evidence="1">
    <location>
        <begin position="221"/>
        <end position="243"/>
    </location>
</feature>
<protein>
    <recommendedName>
        <fullName evidence="4">Membrane protein 6-pyruvoyl-tetrahydropterin synthase-related domain-containing protein</fullName>
    </recommendedName>
</protein>
<feature type="transmembrane region" description="Helical" evidence="1">
    <location>
        <begin position="275"/>
        <end position="295"/>
    </location>
</feature>